<comment type="caution">
    <text evidence="19">The sequence shown here is derived from an EMBL/GenBank/DDBJ whole genome shotgun (WGS) entry which is preliminary data.</text>
</comment>
<keyword evidence="7" id="KW-0677">Repeat</keyword>
<evidence type="ECO:0000256" key="2">
    <source>
        <dbReference type="ARBA" id="ARBA00007931"/>
    </source>
</evidence>
<keyword evidence="5 14" id="KW-0812">Transmembrane</keyword>
<dbReference type="PIRSF" id="PIRSF006404">
    <property type="entry name" value="UCP006404_Pept_M50_CBS"/>
    <property type="match status" value="1"/>
</dbReference>
<keyword evidence="20" id="KW-1185">Reference proteome</keyword>
<dbReference type="EMBL" id="VWOX01000014">
    <property type="protein sequence ID" value="KAA5540262.1"/>
    <property type="molecule type" value="Genomic_DNA"/>
</dbReference>
<comment type="subcellular location">
    <subcellularLocation>
        <location evidence="1 14">Cell membrane</location>
        <topology evidence="1 14">Multi-pass membrane protein</topology>
    </subcellularLocation>
</comment>
<dbReference type="InterPro" id="IPR016483">
    <property type="entry name" value="UCP006404_Pept_M50_CBS"/>
</dbReference>
<evidence type="ECO:0000256" key="3">
    <source>
        <dbReference type="ARBA" id="ARBA00022475"/>
    </source>
</evidence>
<evidence type="ECO:0000256" key="12">
    <source>
        <dbReference type="ARBA" id="ARBA00023122"/>
    </source>
</evidence>
<accession>A0A5M6D1U3</accession>
<evidence type="ECO:0000313" key="19">
    <source>
        <dbReference type="EMBL" id="KAA5540262.1"/>
    </source>
</evidence>
<evidence type="ECO:0000256" key="5">
    <source>
        <dbReference type="ARBA" id="ARBA00022692"/>
    </source>
</evidence>
<evidence type="ECO:0000256" key="1">
    <source>
        <dbReference type="ARBA" id="ARBA00004651"/>
    </source>
</evidence>
<feature type="transmembrane region" description="Helical" evidence="14">
    <location>
        <begin position="12"/>
        <end position="34"/>
    </location>
</feature>
<dbReference type="GO" id="GO:0008237">
    <property type="term" value="F:metallopeptidase activity"/>
    <property type="evidence" value="ECO:0007669"/>
    <property type="project" value="UniProtKB-UniRule"/>
</dbReference>
<dbReference type="Pfam" id="PF00571">
    <property type="entry name" value="CBS"/>
    <property type="match status" value="1"/>
</dbReference>
<feature type="domain" description="CBS" evidence="17">
    <location>
        <begin position="316"/>
        <end position="365"/>
    </location>
</feature>
<comment type="similarity">
    <text evidence="2 14">Belongs to the peptidase M50B family.</text>
</comment>
<dbReference type="GO" id="GO:0046872">
    <property type="term" value="F:metal ion binding"/>
    <property type="evidence" value="ECO:0007669"/>
    <property type="project" value="UniProtKB-UniRule"/>
</dbReference>
<evidence type="ECO:0000256" key="14">
    <source>
        <dbReference type="PIRNR" id="PIRNR006404"/>
    </source>
</evidence>
<keyword evidence="11 14" id="KW-0482">Metalloprotease</keyword>
<dbReference type="SUPFAM" id="SSF54631">
    <property type="entry name" value="CBS-domain pair"/>
    <property type="match status" value="1"/>
</dbReference>
<protein>
    <recommendedName>
        <fullName evidence="14">Zinc metalloprotease</fullName>
    </recommendedName>
</protein>
<evidence type="ECO:0000256" key="7">
    <source>
        <dbReference type="ARBA" id="ARBA00022737"/>
    </source>
</evidence>
<dbReference type="InterPro" id="IPR046342">
    <property type="entry name" value="CBS_dom_sf"/>
</dbReference>
<sequence>MWQRRLNLGTYFRISVYVHWTFSLLVAYVAYAGYQDGVTGMFYSVLLLLAMFLCVTLHEYGHALTARRFGIETLDITLFPIGGVARLMKIPRVPWQELLVAVAGPAVNVVIILLIATLLIATAGFGLPGFADVLENDQAAQRLEDALNAPSLLGFTVSIALVNLALVLFNMIPAFPMDGGRVLRSLLAMVVEYRLATRVASTIGIACALVMAALALYFGHPTAGLVAAFICYAGLAEAKQVDVIEPLRDLSVSDAMIHHPPRISIDVMLGELVEHLRSCPAPAIPVVAPGEVVTGMIRMEDVAVAVRSGAPASLTVGQLADHDVPILSPEDPLEVVLTQSLAGRRQLPVADAAGRLVGLLDLDSVRARSGLVI</sequence>
<dbReference type="InterPro" id="IPR000644">
    <property type="entry name" value="CBS_dom"/>
</dbReference>
<evidence type="ECO:0000259" key="18">
    <source>
        <dbReference type="Pfam" id="PF02163"/>
    </source>
</evidence>
<gene>
    <name evidence="19" type="ORF">FYK55_21790</name>
</gene>
<dbReference type="Proteomes" id="UP000324479">
    <property type="component" value="Unassembled WGS sequence"/>
</dbReference>
<organism evidence="19 20">
    <name type="scientific">Roseiconus nitratireducens</name>
    <dbReference type="NCBI Taxonomy" id="2605748"/>
    <lineage>
        <taxon>Bacteria</taxon>
        <taxon>Pseudomonadati</taxon>
        <taxon>Planctomycetota</taxon>
        <taxon>Planctomycetia</taxon>
        <taxon>Pirellulales</taxon>
        <taxon>Pirellulaceae</taxon>
        <taxon>Roseiconus</taxon>
    </lineage>
</organism>
<evidence type="ECO:0000256" key="10">
    <source>
        <dbReference type="ARBA" id="ARBA00022989"/>
    </source>
</evidence>
<reference evidence="19 20" key="1">
    <citation type="submission" date="2019-08" db="EMBL/GenBank/DDBJ databases">
        <authorList>
            <person name="Dhanesh K."/>
            <person name="Kumar G."/>
            <person name="Sasikala C."/>
            <person name="Venkata Ramana C."/>
        </authorList>
    </citation>
    <scope>NUCLEOTIDE SEQUENCE [LARGE SCALE GENOMIC DNA]</scope>
    <source>
        <strain evidence="19 20">JC645</strain>
    </source>
</reference>
<dbReference type="PANTHER" id="PTHR39188:SF3">
    <property type="entry name" value="STAGE IV SPORULATION PROTEIN FB"/>
    <property type="match status" value="1"/>
</dbReference>
<evidence type="ECO:0000256" key="11">
    <source>
        <dbReference type="ARBA" id="ARBA00023049"/>
    </source>
</evidence>
<keyword evidence="12" id="KW-0129">CBS domain</keyword>
<dbReference type="GO" id="GO:0006508">
    <property type="term" value="P:proteolysis"/>
    <property type="evidence" value="ECO:0007669"/>
    <property type="project" value="UniProtKB-KW"/>
</dbReference>
<evidence type="ECO:0000256" key="9">
    <source>
        <dbReference type="ARBA" id="ARBA00022833"/>
    </source>
</evidence>
<evidence type="ECO:0000313" key="20">
    <source>
        <dbReference type="Proteomes" id="UP000324479"/>
    </source>
</evidence>
<dbReference type="PANTHER" id="PTHR39188">
    <property type="entry name" value="MEMBRANE-ASSOCIATED ZINC METALLOPROTEASE M50B"/>
    <property type="match status" value="1"/>
</dbReference>
<proteinExistence type="inferred from homology"/>
<dbReference type="GO" id="GO:0005886">
    <property type="term" value="C:plasma membrane"/>
    <property type="evidence" value="ECO:0007669"/>
    <property type="project" value="UniProtKB-SubCell"/>
</dbReference>
<dbReference type="InterPro" id="IPR008915">
    <property type="entry name" value="Peptidase_M50"/>
</dbReference>
<feature type="binding site" evidence="16">
    <location>
        <position position="62"/>
    </location>
    <ligand>
        <name>Zn(2+)</name>
        <dbReference type="ChEBI" id="CHEBI:29105"/>
        <note>catalytic</note>
    </ligand>
</feature>
<name>A0A5M6D1U3_9BACT</name>
<feature type="transmembrane region" description="Helical" evidence="14">
    <location>
        <begin position="151"/>
        <end position="175"/>
    </location>
</feature>
<dbReference type="Pfam" id="PF02163">
    <property type="entry name" value="Peptidase_M50"/>
    <property type="match status" value="1"/>
</dbReference>
<feature type="binding site" evidence="16">
    <location>
        <position position="178"/>
    </location>
    <ligand>
        <name>Zn(2+)</name>
        <dbReference type="ChEBI" id="CHEBI:29105"/>
        <note>catalytic</note>
    </ligand>
</feature>
<keyword evidence="13 14" id="KW-0472">Membrane</keyword>
<keyword evidence="4 14" id="KW-0645">Protease</keyword>
<dbReference type="Gene3D" id="3.10.580.10">
    <property type="entry name" value="CBS-domain"/>
    <property type="match status" value="1"/>
</dbReference>
<dbReference type="RefSeq" id="WP_150078735.1">
    <property type="nucleotide sequence ID" value="NZ_VWOX01000014.1"/>
</dbReference>
<evidence type="ECO:0000256" key="8">
    <source>
        <dbReference type="ARBA" id="ARBA00022801"/>
    </source>
</evidence>
<feature type="transmembrane region" description="Helical" evidence="14">
    <location>
        <begin position="40"/>
        <end position="58"/>
    </location>
</feature>
<keyword evidence="9 14" id="KW-0862">Zinc</keyword>
<evidence type="ECO:0000256" key="16">
    <source>
        <dbReference type="PIRSR" id="PIRSR006404-2"/>
    </source>
</evidence>
<dbReference type="AlphaFoldDB" id="A0A5M6D1U3"/>
<evidence type="ECO:0000256" key="6">
    <source>
        <dbReference type="ARBA" id="ARBA00022723"/>
    </source>
</evidence>
<dbReference type="CDD" id="cd02205">
    <property type="entry name" value="CBS_pair_SF"/>
    <property type="match status" value="1"/>
</dbReference>
<feature type="active site" evidence="15">
    <location>
        <position position="59"/>
    </location>
</feature>
<evidence type="ECO:0000256" key="15">
    <source>
        <dbReference type="PIRSR" id="PIRSR006404-1"/>
    </source>
</evidence>
<comment type="cofactor">
    <cofactor evidence="14 16">
        <name>Zn(2+)</name>
        <dbReference type="ChEBI" id="CHEBI:29105"/>
    </cofactor>
    <text evidence="14 16">Binds 1 zinc ion per subunit.</text>
</comment>
<evidence type="ECO:0000256" key="13">
    <source>
        <dbReference type="ARBA" id="ARBA00023136"/>
    </source>
</evidence>
<feature type="domain" description="Peptidase M50" evidence="18">
    <location>
        <begin position="47"/>
        <end position="210"/>
    </location>
</feature>
<evidence type="ECO:0000259" key="17">
    <source>
        <dbReference type="Pfam" id="PF00571"/>
    </source>
</evidence>
<keyword evidence="10 14" id="KW-1133">Transmembrane helix</keyword>
<keyword evidence="6 14" id="KW-0479">Metal-binding</keyword>
<keyword evidence="3 14" id="KW-1003">Cell membrane</keyword>
<keyword evidence="8 14" id="KW-0378">Hydrolase</keyword>
<evidence type="ECO:0000256" key="4">
    <source>
        <dbReference type="ARBA" id="ARBA00022670"/>
    </source>
</evidence>
<feature type="binding site" evidence="16">
    <location>
        <position position="58"/>
    </location>
    <ligand>
        <name>Zn(2+)</name>
        <dbReference type="ChEBI" id="CHEBI:29105"/>
        <note>catalytic</note>
    </ligand>
</feature>
<feature type="transmembrane region" description="Helical" evidence="14">
    <location>
        <begin position="98"/>
        <end position="131"/>
    </location>
</feature>
<feature type="transmembrane region" description="Helical" evidence="14">
    <location>
        <begin position="195"/>
        <end position="218"/>
    </location>
</feature>